<comment type="caution">
    <text evidence="1">The sequence shown here is derived from an EMBL/GenBank/DDBJ whole genome shotgun (WGS) entry which is preliminary data.</text>
</comment>
<evidence type="ECO:0000313" key="1">
    <source>
        <dbReference type="EMBL" id="KAJ0112189.1"/>
    </source>
</evidence>
<dbReference type="Proteomes" id="UP001164250">
    <property type="component" value="Chromosome 1"/>
</dbReference>
<sequence length="50" mass="6162">MAMRCLSFSTQRTDKVQVSRSRILEEKRARLYIIRRCVLMLLCWRDREDE</sequence>
<evidence type="ECO:0000313" key="2">
    <source>
        <dbReference type="Proteomes" id="UP001164250"/>
    </source>
</evidence>
<organism evidence="1 2">
    <name type="scientific">Pistacia atlantica</name>
    <dbReference type="NCBI Taxonomy" id="434234"/>
    <lineage>
        <taxon>Eukaryota</taxon>
        <taxon>Viridiplantae</taxon>
        <taxon>Streptophyta</taxon>
        <taxon>Embryophyta</taxon>
        <taxon>Tracheophyta</taxon>
        <taxon>Spermatophyta</taxon>
        <taxon>Magnoliopsida</taxon>
        <taxon>eudicotyledons</taxon>
        <taxon>Gunneridae</taxon>
        <taxon>Pentapetalae</taxon>
        <taxon>rosids</taxon>
        <taxon>malvids</taxon>
        <taxon>Sapindales</taxon>
        <taxon>Anacardiaceae</taxon>
        <taxon>Pistacia</taxon>
    </lineage>
</organism>
<proteinExistence type="predicted"/>
<gene>
    <name evidence="1" type="ORF">Patl1_00635</name>
</gene>
<accession>A0ACC1C961</accession>
<keyword evidence="2" id="KW-1185">Reference proteome</keyword>
<protein>
    <submittedName>
        <fullName evidence="1">Uncharacterized protein</fullName>
    </submittedName>
</protein>
<name>A0ACC1C961_9ROSI</name>
<dbReference type="EMBL" id="CM047897">
    <property type="protein sequence ID" value="KAJ0112189.1"/>
    <property type="molecule type" value="Genomic_DNA"/>
</dbReference>
<reference evidence="2" key="1">
    <citation type="journal article" date="2023" name="G3 (Bethesda)">
        <title>Genome assembly and association tests identify interacting loci associated with vigor, precocity, and sex in interspecific pistachio rootstocks.</title>
        <authorList>
            <person name="Palmer W."/>
            <person name="Jacygrad E."/>
            <person name="Sagayaradj S."/>
            <person name="Cavanaugh K."/>
            <person name="Han R."/>
            <person name="Bertier L."/>
            <person name="Beede B."/>
            <person name="Kafkas S."/>
            <person name="Golino D."/>
            <person name="Preece J."/>
            <person name="Michelmore R."/>
        </authorList>
    </citation>
    <scope>NUCLEOTIDE SEQUENCE [LARGE SCALE GENOMIC DNA]</scope>
</reference>